<evidence type="ECO:0000313" key="5">
    <source>
        <dbReference type="Proteomes" id="UP001069047"/>
    </source>
</evidence>
<dbReference type="CDD" id="cd00093">
    <property type="entry name" value="HTH_XRE"/>
    <property type="match status" value="1"/>
</dbReference>
<dbReference type="AlphaFoldDB" id="A0A1E9PA03"/>
<dbReference type="Gene3D" id="1.25.40.10">
    <property type="entry name" value="Tetratricopeptide repeat domain"/>
    <property type="match status" value="1"/>
</dbReference>
<dbReference type="PROSITE" id="PS50943">
    <property type="entry name" value="HTH_CROC1"/>
    <property type="match status" value="1"/>
</dbReference>
<dbReference type="RefSeq" id="WP_070560552.1">
    <property type="nucleotide sequence ID" value="NZ_CAJHLG010000003.1"/>
</dbReference>
<dbReference type="GeneID" id="86858557"/>
<sequence length="290" mass="33788">MKQLGPIFKRLREARHISLADASSNNFSPSMLSKFENGKNEISALKLFTALENTHIEVNEFLYLARGFSESPLVRLQEKILESELSTDYQALKDLYHSEIEKWRKDPSKPNHKINSIIIKAHMKGLDESTQLTEEENTFLHDYLFSTEIWGNYELTLLAISSTLISSRLFTHYTREMLHKSDFLGSLKSNRHLIQTLLMNGFLLCIDKEDYVNADYFDKNIQDHFFKENETYYRIIYLWAKGLYAYKLNGASEGIDQMKTAVNILKTLHCDNVANYYQKAMIKEETNRLG</sequence>
<dbReference type="SUPFAM" id="SSF47413">
    <property type="entry name" value="lambda repressor-like DNA-binding domains"/>
    <property type="match status" value="1"/>
</dbReference>
<dbReference type="Pfam" id="PF21259">
    <property type="entry name" value="Rgg_C"/>
    <property type="match status" value="1"/>
</dbReference>
<accession>A0A9Q4DDB3</accession>
<evidence type="ECO:0000313" key="2">
    <source>
        <dbReference type="EMBL" id="MCY3087641.1"/>
    </source>
</evidence>
<dbReference type="NCBIfam" id="TIGR01716">
    <property type="entry name" value="RGG_Cterm"/>
    <property type="match status" value="1"/>
</dbReference>
<feature type="domain" description="HTH cro/C1-type" evidence="1">
    <location>
        <begin position="8"/>
        <end position="61"/>
    </location>
</feature>
<reference evidence="2" key="2">
    <citation type="submission" date="2022-09" db="EMBL/GenBank/DDBJ databases">
        <title>Aerococcus urinae taxonomy study.</title>
        <authorList>
            <person name="Christensen J."/>
            <person name="Senneby E."/>
        </authorList>
    </citation>
    <scope>NUCLEOTIDE SEQUENCE</scope>
    <source>
        <strain evidence="2">LUND-41-B12</strain>
    </source>
</reference>
<gene>
    <name evidence="3" type="ORF">DBT44_0006880</name>
    <name evidence="2" type="ORF">ODY61_05840</name>
</gene>
<reference evidence="3 4" key="1">
    <citation type="journal article" date="2020" name="J. Bacteriol.">
        <title>Aerococcus urinae Isolated from Women with Lower Urinary Tract Symptoms: In Vitro Aggregation and Genome Analysis.</title>
        <authorList>
            <person name="Hilt E.E."/>
            <person name="Putonti C."/>
            <person name="Thomas-White K."/>
            <person name="Lewis A.L."/>
            <person name="Visick K.L."/>
            <person name="Gilbert N.M."/>
            <person name="Wolfe A.J."/>
        </authorList>
    </citation>
    <scope>NUCLEOTIDE SEQUENCE [LARGE SCALE GENOMIC DNA]</scope>
    <source>
        <strain evidence="3 4">UMB1016</strain>
    </source>
</reference>
<dbReference type="InterPro" id="IPR053163">
    <property type="entry name" value="HTH-type_regulator_Rgg"/>
</dbReference>
<dbReference type="PANTHER" id="PTHR37038:SF12">
    <property type="entry name" value="TRANSCRIPTIONAL REGULATOR"/>
    <property type="match status" value="1"/>
</dbReference>
<organism evidence="2 5">
    <name type="scientific">Aerococcus mictus</name>
    <dbReference type="NCBI Taxonomy" id="2976810"/>
    <lineage>
        <taxon>Bacteria</taxon>
        <taxon>Bacillati</taxon>
        <taxon>Bacillota</taxon>
        <taxon>Bacilli</taxon>
        <taxon>Lactobacillales</taxon>
        <taxon>Aerococcaceae</taxon>
        <taxon>Aerococcus</taxon>
    </lineage>
</organism>
<dbReference type="InterPro" id="IPR010982">
    <property type="entry name" value="Lambda_DNA-bd_dom_sf"/>
</dbReference>
<keyword evidence="4" id="KW-1185">Reference proteome</keyword>
<reference evidence="3" key="3">
    <citation type="submission" date="2024-02" db="EMBL/GenBank/DDBJ databases">
        <authorList>
            <person name="Choi B."/>
        </authorList>
    </citation>
    <scope>NUCLEOTIDE SEQUENCE</scope>
    <source>
        <strain evidence="3">UMB1016</strain>
    </source>
</reference>
<dbReference type="PANTHER" id="PTHR37038">
    <property type="entry name" value="TRANSCRIPTIONAL REGULATOR-RELATED"/>
    <property type="match status" value="1"/>
</dbReference>
<protein>
    <submittedName>
        <fullName evidence="2">Rgg/GadR/MutR family transcriptional regulator</fullName>
    </submittedName>
</protein>
<name>A0A1E9PA03_9LACT</name>
<evidence type="ECO:0000313" key="3">
    <source>
        <dbReference type="EMBL" id="WWC54124.1"/>
    </source>
</evidence>
<dbReference type="InterPro" id="IPR011990">
    <property type="entry name" value="TPR-like_helical_dom_sf"/>
</dbReference>
<dbReference type="EMBL" id="CP145132">
    <property type="protein sequence ID" value="WWC54124.1"/>
    <property type="molecule type" value="Genomic_DNA"/>
</dbReference>
<dbReference type="InterPro" id="IPR001387">
    <property type="entry name" value="Cro/C1-type_HTH"/>
</dbReference>
<dbReference type="InterPro" id="IPR010057">
    <property type="entry name" value="Transcription_activator_Rgg_C"/>
</dbReference>
<accession>A0A1E9PA03</accession>
<dbReference type="Proteomes" id="UP001069047">
    <property type="component" value="Unassembled WGS sequence"/>
</dbReference>
<dbReference type="GO" id="GO:0003677">
    <property type="term" value="F:DNA binding"/>
    <property type="evidence" value="ECO:0007669"/>
    <property type="project" value="InterPro"/>
</dbReference>
<evidence type="ECO:0000313" key="4">
    <source>
        <dbReference type="Proteomes" id="UP000250354"/>
    </source>
</evidence>
<proteinExistence type="predicted"/>
<dbReference type="Proteomes" id="UP000250354">
    <property type="component" value="Chromosome"/>
</dbReference>
<evidence type="ECO:0000259" key="1">
    <source>
        <dbReference type="PROSITE" id="PS50943"/>
    </source>
</evidence>
<dbReference type="EMBL" id="JAOTMY010000002">
    <property type="protein sequence ID" value="MCY3087641.1"/>
    <property type="molecule type" value="Genomic_DNA"/>
</dbReference>